<comment type="similarity">
    <text evidence="3">Belongs to the HMBS family.</text>
</comment>
<dbReference type="InterPro" id="IPR022418">
    <property type="entry name" value="Porphobilinogen_deaminase_C"/>
</dbReference>
<dbReference type="PANTHER" id="PTHR11557">
    <property type="entry name" value="PORPHOBILINOGEN DEAMINASE"/>
    <property type="match status" value="1"/>
</dbReference>
<dbReference type="EC" id="2.5.1.61" evidence="5 9"/>
<comment type="function">
    <text evidence="2">Tetrapolymerization of the monopyrrole PBG into the hydroxymethylbilane pre-uroporphyrinogen in several discrete steps.</text>
</comment>
<keyword evidence="7" id="KW-0627">Porphyrin biosynthesis</keyword>
<comment type="caution">
    <text evidence="12">The sequence shown here is derived from an EMBL/GenBank/DDBJ whole genome shotgun (WGS) entry which is preliminary data.</text>
</comment>
<evidence type="ECO:0000259" key="10">
    <source>
        <dbReference type="Pfam" id="PF01379"/>
    </source>
</evidence>
<dbReference type="Pfam" id="PF01379">
    <property type="entry name" value="Porphobil_deam"/>
    <property type="match status" value="1"/>
</dbReference>
<dbReference type="Gene3D" id="3.40.190.10">
    <property type="entry name" value="Periplasmic binding protein-like II"/>
    <property type="match status" value="2"/>
</dbReference>
<sequence>MIQTQWIVERIHQRWPALEVVVEQIRTTGDRVTNMPLSRIGGDGVFVAEIERALQQRRIDLAVHSLKDLPTAQPEGLCVISPGPREDVRDVLVSNGNLRITEQGILEGGSIERAPRIGTCSLRRTAQIRHICPEAEILSLRGNVDTRLRKLQAGEYDAIVLAAAGLHRMNLHTTLEGQISYFPLTHMLPAPGQGALGLETREEPELRDLLTALQDKNVQATTSAERMFMRRLGAGCYLPVAAHAWIHAERMELSGLVTSLDGQRRILVRQNIIWDGHSLIESAERLGIEVAEEALAQGAQTIIAEVDGSRAQEHQHA</sequence>
<dbReference type="NCBIfam" id="TIGR00212">
    <property type="entry name" value="hemC"/>
    <property type="match status" value="1"/>
</dbReference>
<dbReference type="GO" id="GO:0006783">
    <property type="term" value="P:heme biosynthetic process"/>
    <property type="evidence" value="ECO:0007669"/>
    <property type="project" value="TreeGrafter"/>
</dbReference>
<evidence type="ECO:0000256" key="2">
    <source>
        <dbReference type="ARBA" id="ARBA00002869"/>
    </source>
</evidence>
<evidence type="ECO:0000256" key="1">
    <source>
        <dbReference type="ARBA" id="ARBA00001916"/>
    </source>
</evidence>
<reference evidence="12" key="1">
    <citation type="submission" date="2020-10" db="EMBL/GenBank/DDBJ databases">
        <title>Taxonomic study of unclassified bacteria belonging to the class Ktedonobacteria.</title>
        <authorList>
            <person name="Yabe S."/>
            <person name="Wang C.M."/>
            <person name="Zheng Y."/>
            <person name="Sakai Y."/>
            <person name="Cavaletti L."/>
            <person name="Monciardini P."/>
            <person name="Donadio S."/>
        </authorList>
    </citation>
    <scope>NUCLEOTIDE SEQUENCE</scope>
    <source>
        <strain evidence="12">SOSP1-1</strain>
    </source>
</reference>
<dbReference type="EMBL" id="BNJF01000007">
    <property type="protein sequence ID" value="GHO50074.1"/>
    <property type="molecule type" value="Genomic_DNA"/>
</dbReference>
<evidence type="ECO:0000259" key="11">
    <source>
        <dbReference type="Pfam" id="PF03900"/>
    </source>
</evidence>
<dbReference type="GO" id="GO:0005737">
    <property type="term" value="C:cytoplasm"/>
    <property type="evidence" value="ECO:0007669"/>
    <property type="project" value="UniProtKB-UniRule"/>
</dbReference>
<dbReference type="AlphaFoldDB" id="A0A8J3IDJ2"/>
<proteinExistence type="inferred from homology"/>
<dbReference type="RefSeq" id="WP_220199141.1">
    <property type="nucleotide sequence ID" value="NZ_BNJF01000007.1"/>
</dbReference>
<dbReference type="Proteomes" id="UP000612362">
    <property type="component" value="Unassembled WGS sequence"/>
</dbReference>
<evidence type="ECO:0000256" key="3">
    <source>
        <dbReference type="ARBA" id="ARBA00005638"/>
    </source>
</evidence>
<comment type="catalytic activity">
    <reaction evidence="8">
        <text>4 porphobilinogen + H2O = hydroxymethylbilane + 4 NH4(+)</text>
        <dbReference type="Rhea" id="RHEA:13185"/>
        <dbReference type="ChEBI" id="CHEBI:15377"/>
        <dbReference type="ChEBI" id="CHEBI:28938"/>
        <dbReference type="ChEBI" id="CHEBI:57845"/>
        <dbReference type="ChEBI" id="CHEBI:58126"/>
        <dbReference type="EC" id="2.5.1.61"/>
    </reaction>
</comment>
<evidence type="ECO:0000256" key="7">
    <source>
        <dbReference type="ARBA" id="ARBA00023244"/>
    </source>
</evidence>
<dbReference type="Gene3D" id="3.30.160.40">
    <property type="entry name" value="Porphobilinogen deaminase, C-terminal domain"/>
    <property type="match status" value="1"/>
</dbReference>
<keyword evidence="13" id="KW-1185">Reference proteome</keyword>
<dbReference type="PRINTS" id="PR00151">
    <property type="entry name" value="PORPHBDMNASE"/>
</dbReference>
<dbReference type="InterPro" id="IPR000860">
    <property type="entry name" value="HemC"/>
</dbReference>
<dbReference type="PANTHER" id="PTHR11557:SF0">
    <property type="entry name" value="PORPHOBILINOGEN DEAMINASE"/>
    <property type="match status" value="1"/>
</dbReference>
<dbReference type="SUPFAM" id="SSF53850">
    <property type="entry name" value="Periplasmic binding protein-like II"/>
    <property type="match status" value="1"/>
</dbReference>
<organism evidence="12 13">
    <name type="scientific">Ktedonospora formicarum</name>
    <dbReference type="NCBI Taxonomy" id="2778364"/>
    <lineage>
        <taxon>Bacteria</taxon>
        <taxon>Bacillati</taxon>
        <taxon>Chloroflexota</taxon>
        <taxon>Ktedonobacteria</taxon>
        <taxon>Ktedonobacterales</taxon>
        <taxon>Ktedonobacteraceae</taxon>
        <taxon>Ktedonospora</taxon>
    </lineage>
</organism>
<dbReference type="FunFam" id="3.40.190.10:FF:000005">
    <property type="entry name" value="Porphobilinogen deaminase"/>
    <property type="match status" value="1"/>
</dbReference>
<evidence type="ECO:0000256" key="6">
    <source>
        <dbReference type="ARBA" id="ARBA00022679"/>
    </source>
</evidence>
<evidence type="ECO:0000256" key="8">
    <source>
        <dbReference type="ARBA" id="ARBA00048169"/>
    </source>
</evidence>
<dbReference type="SUPFAM" id="SSF54782">
    <property type="entry name" value="Porphobilinogen deaminase (hydroxymethylbilane synthase), C-terminal domain"/>
    <property type="match status" value="1"/>
</dbReference>
<dbReference type="GO" id="GO:0004418">
    <property type="term" value="F:hydroxymethylbilane synthase activity"/>
    <property type="evidence" value="ECO:0007669"/>
    <property type="project" value="UniProtKB-UniRule"/>
</dbReference>
<evidence type="ECO:0000256" key="5">
    <source>
        <dbReference type="ARBA" id="ARBA00012655"/>
    </source>
</evidence>
<accession>A0A8J3IDJ2</accession>
<evidence type="ECO:0000313" key="12">
    <source>
        <dbReference type="EMBL" id="GHO50074.1"/>
    </source>
</evidence>
<comment type="subunit">
    <text evidence="4">Monomer.</text>
</comment>
<feature type="domain" description="Porphobilinogen deaminase N-terminal" evidence="10">
    <location>
        <begin position="1"/>
        <end position="204"/>
    </location>
</feature>
<evidence type="ECO:0000256" key="9">
    <source>
        <dbReference type="NCBIfam" id="TIGR00212"/>
    </source>
</evidence>
<dbReference type="InterPro" id="IPR036803">
    <property type="entry name" value="Porphobilinogen_deaminase_C_sf"/>
</dbReference>
<name>A0A8J3IDJ2_9CHLR</name>
<dbReference type="InterPro" id="IPR022417">
    <property type="entry name" value="Porphobilin_deaminase_N"/>
</dbReference>
<feature type="domain" description="Porphobilinogen deaminase C-terminal" evidence="11">
    <location>
        <begin position="223"/>
        <end position="295"/>
    </location>
</feature>
<dbReference type="PIRSF" id="PIRSF001438">
    <property type="entry name" value="4pyrrol_synth_OHMeBilane_synth"/>
    <property type="match status" value="1"/>
</dbReference>
<comment type="cofactor">
    <cofactor evidence="1">
        <name>dipyrromethane</name>
        <dbReference type="ChEBI" id="CHEBI:60342"/>
    </cofactor>
</comment>
<evidence type="ECO:0000313" key="13">
    <source>
        <dbReference type="Proteomes" id="UP000612362"/>
    </source>
</evidence>
<evidence type="ECO:0000256" key="4">
    <source>
        <dbReference type="ARBA" id="ARBA00011245"/>
    </source>
</evidence>
<gene>
    <name evidence="12" type="primary">hemC_2</name>
    <name evidence="12" type="ORF">KSX_82370</name>
</gene>
<dbReference type="Pfam" id="PF03900">
    <property type="entry name" value="Porphobil_deamC"/>
    <property type="match status" value="1"/>
</dbReference>
<keyword evidence="6" id="KW-0808">Transferase</keyword>
<protein>
    <recommendedName>
        <fullName evidence="5 9">Hydroxymethylbilane synthase</fullName>
        <ecNumber evidence="5 9">2.5.1.61</ecNumber>
    </recommendedName>
</protein>